<dbReference type="Pfam" id="PF00403">
    <property type="entry name" value="HMA"/>
    <property type="match status" value="1"/>
</dbReference>
<keyword evidence="1" id="KW-0812">Transmembrane</keyword>
<reference evidence="4" key="1">
    <citation type="submission" date="2018-11" db="EMBL/GenBank/DDBJ databases">
        <title>Comparative genomics of Parolsenella catena and Libanicoccus massiliensis: Reclassification of Libanicoccus massiliensis as Parolsenella massiliensis comb. nov.</title>
        <authorList>
            <person name="Sakamoto M."/>
            <person name="Ikeyama N."/>
            <person name="Murakami T."/>
            <person name="Mori H."/>
            <person name="Yuki M."/>
            <person name="Ohkuma M."/>
        </authorList>
    </citation>
    <scope>NUCLEOTIDE SEQUENCE [LARGE SCALE GENOMIC DNA]</scope>
    <source>
        <strain evidence="4">JCM 31932</strain>
    </source>
</reference>
<dbReference type="EMBL" id="AP019367">
    <property type="protein sequence ID" value="BBH50383.1"/>
    <property type="molecule type" value="Genomic_DNA"/>
</dbReference>
<keyword evidence="1" id="KW-0472">Membrane</keyword>
<dbReference type="KEGG" id="pcat:Pcatena_09700"/>
<dbReference type="InterPro" id="IPR036163">
    <property type="entry name" value="HMA_dom_sf"/>
</dbReference>
<proteinExistence type="predicted"/>
<evidence type="ECO:0000313" key="4">
    <source>
        <dbReference type="Proteomes" id="UP000273154"/>
    </source>
</evidence>
<dbReference type="SUPFAM" id="SSF55008">
    <property type="entry name" value="HMA, heavy metal-associated domain"/>
    <property type="match status" value="1"/>
</dbReference>
<dbReference type="GeneID" id="88849103"/>
<dbReference type="RefSeq" id="WP_126422165.1">
    <property type="nucleotide sequence ID" value="NZ_AP019367.1"/>
</dbReference>
<evidence type="ECO:0000259" key="2">
    <source>
        <dbReference type="PROSITE" id="PS50846"/>
    </source>
</evidence>
<organism evidence="3 4">
    <name type="scientific">Parolsenella catena</name>
    <dbReference type="NCBI Taxonomy" id="2003188"/>
    <lineage>
        <taxon>Bacteria</taxon>
        <taxon>Bacillati</taxon>
        <taxon>Actinomycetota</taxon>
        <taxon>Coriobacteriia</taxon>
        <taxon>Coriobacteriales</taxon>
        <taxon>Atopobiaceae</taxon>
        <taxon>Parolsenella</taxon>
    </lineage>
</organism>
<dbReference type="OrthoDB" id="9813965at2"/>
<feature type="transmembrane region" description="Helical" evidence="1">
    <location>
        <begin position="6"/>
        <end position="23"/>
    </location>
</feature>
<dbReference type="CDD" id="cd00371">
    <property type="entry name" value="HMA"/>
    <property type="match status" value="1"/>
</dbReference>
<sequence length="122" mass="12667">MGINIVIVVAVVIAAALVIRGYIARGGKGDCCGGVDVVRAKGPADRDASHYAHTYEVKVDGMSCENCAKRIANAFNAMPGTMASVDLASGIATVRTKESADVDGLRRVVRNEGYGAGAIREL</sequence>
<evidence type="ECO:0000313" key="3">
    <source>
        <dbReference type="EMBL" id="BBH50383.1"/>
    </source>
</evidence>
<accession>A0A3G9JYB5</accession>
<dbReference type="Proteomes" id="UP000273154">
    <property type="component" value="Chromosome"/>
</dbReference>
<evidence type="ECO:0000256" key="1">
    <source>
        <dbReference type="SAM" id="Phobius"/>
    </source>
</evidence>
<gene>
    <name evidence="3" type="ORF">Pcatena_09700</name>
</gene>
<dbReference type="InterPro" id="IPR006121">
    <property type="entry name" value="HMA_dom"/>
</dbReference>
<protein>
    <recommendedName>
        <fullName evidence="2">HMA domain-containing protein</fullName>
    </recommendedName>
</protein>
<name>A0A3G9JYB5_9ACTN</name>
<keyword evidence="4" id="KW-1185">Reference proteome</keyword>
<dbReference type="PROSITE" id="PS50846">
    <property type="entry name" value="HMA_2"/>
    <property type="match status" value="1"/>
</dbReference>
<keyword evidence="1" id="KW-1133">Transmembrane helix</keyword>
<dbReference type="GO" id="GO:0046872">
    <property type="term" value="F:metal ion binding"/>
    <property type="evidence" value="ECO:0007669"/>
    <property type="project" value="InterPro"/>
</dbReference>
<dbReference type="AlphaFoldDB" id="A0A3G9JYB5"/>
<dbReference type="Gene3D" id="3.30.70.100">
    <property type="match status" value="1"/>
</dbReference>
<feature type="domain" description="HMA" evidence="2">
    <location>
        <begin position="53"/>
        <end position="117"/>
    </location>
</feature>